<keyword evidence="1" id="KW-0677">Repeat</keyword>
<evidence type="ECO:0000256" key="2">
    <source>
        <dbReference type="PROSITE-ProRule" id="PRU00235"/>
    </source>
</evidence>
<dbReference type="PROSITE" id="PS50012">
    <property type="entry name" value="RCC1_3"/>
    <property type="match status" value="1"/>
</dbReference>
<comment type="caution">
    <text evidence="3">The sequence shown here is derived from an EMBL/GenBank/DDBJ whole genome shotgun (WGS) entry which is preliminary data.</text>
</comment>
<sequence>MAIVVAKHHTVIATQEGKLGYLSVDTQPIPRRVSSLRLKNVVVVANNHTAVVSDLGEVFTWGCNREGQLGYRTSNSTSNYTPHVVESLKRKTLLELYSLCGRNMVSISAGKYWTPPVKATGDFYMWDGKKGKDKPFVATRWHGVKKHWFQLLKHKALRHANGMVELEDATNGLCAKNVIGEGG</sequence>
<proteinExistence type="predicted"/>
<dbReference type="EMBL" id="JBGMDY010000006">
    <property type="protein sequence ID" value="KAL2329553.1"/>
    <property type="molecule type" value="Genomic_DNA"/>
</dbReference>
<dbReference type="InterPro" id="IPR051625">
    <property type="entry name" value="Signaling_Regulatory_Domain"/>
</dbReference>
<keyword evidence="4" id="KW-1185">Reference proteome</keyword>
<protein>
    <submittedName>
        <fullName evidence="3">Uncharacterized protein</fullName>
    </submittedName>
</protein>
<reference evidence="3 4" key="1">
    <citation type="submission" date="2024-08" db="EMBL/GenBank/DDBJ databases">
        <title>Insights into the chromosomal genome structure of Flemingia macrophylla.</title>
        <authorList>
            <person name="Ding Y."/>
            <person name="Zhao Y."/>
            <person name="Bi W."/>
            <person name="Wu M."/>
            <person name="Zhao G."/>
            <person name="Gong Y."/>
            <person name="Li W."/>
            <person name="Zhang P."/>
        </authorList>
    </citation>
    <scope>NUCLEOTIDE SEQUENCE [LARGE SCALE GENOMIC DNA]</scope>
    <source>
        <strain evidence="3">DYQJB</strain>
        <tissue evidence="3">Leaf</tissue>
    </source>
</reference>
<evidence type="ECO:0000256" key="1">
    <source>
        <dbReference type="ARBA" id="ARBA00022737"/>
    </source>
</evidence>
<evidence type="ECO:0000313" key="4">
    <source>
        <dbReference type="Proteomes" id="UP001603857"/>
    </source>
</evidence>
<dbReference type="Gene3D" id="2.130.10.30">
    <property type="entry name" value="Regulator of chromosome condensation 1/beta-lactamase-inhibitor protein II"/>
    <property type="match status" value="1"/>
</dbReference>
<dbReference type="Pfam" id="PF00415">
    <property type="entry name" value="RCC1"/>
    <property type="match status" value="1"/>
</dbReference>
<dbReference type="Proteomes" id="UP001603857">
    <property type="component" value="Unassembled WGS sequence"/>
</dbReference>
<dbReference type="AlphaFoldDB" id="A0ABD1M1Z0"/>
<accession>A0ABD1M1Z0</accession>
<name>A0ABD1M1Z0_9FABA</name>
<organism evidence="3 4">
    <name type="scientific">Flemingia macrophylla</name>
    <dbReference type="NCBI Taxonomy" id="520843"/>
    <lineage>
        <taxon>Eukaryota</taxon>
        <taxon>Viridiplantae</taxon>
        <taxon>Streptophyta</taxon>
        <taxon>Embryophyta</taxon>
        <taxon>Tracheophyta</taxon>
        <taxon>Spermatophyta</taxon>
        <taxon>Magnoliopsida</taxon>
        <taxon>eudicotyledons</taxon>
        <taxon>Gunneridae</taxon>
        <taxon>Pentapetalae</taxon>
        <taxon>rosids</taxon>
        <taxon>fabids</taxon>
        <taxon>Fabales</taxon>
        <taxon>Fabaceae</taxon>
        <taxon>Papilionoideae</taxon>
        <taxon>50 kb inversion clade</taxon>
        <taxon>NPAAA clade</taxon>
        <taxon>indigoferoid/millettioid clade</taxon>
        <taxon>Phaseoleae</taxon>
        <taxon>Flemingia</taxon>
    </lineage>
</organism>
<dbReference type="SUPFAM" id="SSF50985">
    <property type="entry name" value="RCC1/BLIP-II"/>
    <property type="match status" value="1"/>
</dbReference>
<dbReference type="PANTHER" id="PTHR22872:SF2">
    <property type="entry name" value="INHIBITOR OF BRUTON TYROSINE KINASE"/>
    <property type="match status" value="1"/>
</dbReference>
<dbReference type="PANTHER" id="PTHR22872">
    <property type="entry name" value="BTK-BINDING PROTEIN-RELATED"/>
    <property type="match status" value="1"/>
</dbReference>
<feature type="repeat" description="RCC1" evidence="2">
    <location>
        <begin position="56"/>
        <end position="120"/>
    </location>
</feature>
<evidence type="ECO:0000313" key="3">
    <source>
        <dbReference type="EMBL" id="KAL2329553.1"/>
    </source>
</evidence>
<gene>
    <name evidence="3" type="ORF">Fmac_017134</name>
</gene>
<dbReference type="InterPro" id="IPR009091">
    <property type="entry name" value="RCC1/BLIP-II"/>
</dbReference>
<dbReference type="InterPro" id="IPR000408">
    <property type="entry name" value="Reg_chr_condens"/>
</dbReference>